<evidence type="ECO:0000313" key="3">
    <source>
        <dbReference type="EMBL" id="ATJ00787.1"/>
    </source>
</evidence>
<sequence>MDEQDEVLDSPTGWVATHVRRYVASEGARGHIWYGKPTLLLTTRGRSSGALRRTGLIYGEDEGNYVVVGSNGGSDRHPHWYLNLLAEPRVRVQVAAETFDAVAREAEEGERARLWEAMTAIFPQYKSYQKKTDRKIPVVVLEPQGPARG</sequence>
<dbReference type="Pfam" id="PF04075">
    <property type="entry name" value="F420H2_quin_red"/>
    <property type="match status" value="1"/>
</dbReference>
<dbReference type="AlphaFoldDB" id="A0A291NN03"/>
<dbReference type="Gene3D" id="2.30.110.10">
    <property type="entry name" value="Electron Transport, Fmn-binding Protein, Chain A"/>
    <property type="match status" value="1"/>
</dbReference>
<dbReference type="PANTHER" id="PTHR39428">
    <property type="entry name" value="F420H(2)-DEPENDENT QUINONE REDUCTASE RV1261C"/>
    <property type="match status" value="1"/>
</dbReference>
<dbReference type="SMR" id="A0A291NN03"/>
<name>A0A291NN03_9ACTN</name>
<evidence type="ECO:0000256" key="1">
    <source>
        <dbReference type="ARBA" id="ARBA00008710"/>
    </source>
</evidence>
<dbReference type="GO" id="GO:0070967">
    <property type="term" value="F:coenzyme F420 binding"/>
    <property type="evidence" value="ECO:0007669"/>
    <property type="project" value="TreeGrafter"/>
</dbReference>
<protein>
    <submittedName>
        <fullName evidence="3">Nitroreductase family deazaflavin dependent oxidoreductase</fullName>
    </submittedName>
</protein>
<reference evidence="3" key="1">
    <citation type="journal article" date="2017" name="Org. Lett.">
        <title>Elucidating the Sugar Tailoring Steps in the Cytorhodin Biosynthetic Pathway.</title>
        <authorList>
            <person name="Gui C."/>
            <person name="Mo X."/>
            <person name="Gu Y.C."/>
            <person name="Ju J."/>
        </authorList>
    </citation>
    <scope>NUCLEOTIDE SEQUENCE</scope>
    <source>
        <strain evidence="3">SCSIO 1666</strain>
    </source>
</reference>
<proteinExistence type="inferred from homology"/>
<dbReference type="GO" id="GO:0016491">
    <property type="term" value="F:oxidoreductase activity"/>
    <property type="evidence" value="ECO:0007669"/>
    <property type="project" value="InterPro"/>
</dbReference>
<dbReference type="InterPro" id="IPR012349">
    <property type="entry name" value="Split_barrel_FMN-bd"/>
</dbReference>
<dbReference type="GO" id="GO:0005886">
    <property type="term" value="C:plasma membrane"/>
    <property type="evidence" value="ECO:0007669"/>
    <property type="project" value="TreeGrafter"/>
</dbReference>
<comment type="similarity">
    <text evidence="1">Belongs to the F420H(2)-dependent quinone reductase family.</text>
</comment>
<dbReference type="SUPFAM" id="SSF50475">
    <property type="entry name" value="FMN-binding split barrel"/>
    <property type="match status" value="1"/>
</dbReference>
<accession>A0A291NN03</accession>
<dbReference type="PANTHER" id="PTHR39428:SF3">
    <property type="entry name" value="DEAZAFLAVIN-DEPENDENT NITROREDUCTASE"/>
    <property type="match status" value="1"/>
</dbReference>
<evidence type="ECO:0000256" key="2">
    <source>
        <dbReference type="ARBA" id="ARBA00049106"/>
    </source>
</evidence>
<dbReference type="NCBIfam" id="TIGR00026">
    <property type="entry name" value="hi_GC_TIGR00026"/>
    <property type="match status" value="1"/>
</dbReference>
<dbReference type="EMBL" id="MF773975">
    <property type="protein sequence ID" value="ATJ00787.1"/>
    <property type="molecule type" value="Genomic_DNA"/>
</dbReference>
<dbReference type="InterPro" id="IPR004378">
    <property type="entry name" value="F420H2_quin_Rdtase"/>
</dbReference>
<comment type="catalytic activity">
    <reaction evidence="2">
        <text>oxidized coenzyme F420-(gamma-L-Glu)(n) + a quinol + H(+) = reduced coenzyme F420-(gamma-L-Glu)(n) + a quinone</text>
        <dbReference type="Rhea" id="RHEA:39663"/>
        <dbReference type="Rhea" id="RHEA-COMP:12939"/>
        <dbReference type="Rhea" id="RHEA-COMP:14378"/>
        <dbReference type="ChEBI" id="CHEBI:15378"/>
        <dbReference type="ChEBI" id="CHEBI:24646"/>
        <dbReference type="ChEBI" id="CHEBI:132124"/>
        <dbReference type="ChEBI" id="CHEBI:133980"/>
        <dbReference type="ChEBI" id="CHEBI:139511"/>
    </reaction>
</comment>
<organism evidence="3">
    <name type="scientific">Streptomyces sp. SCSIO 1666</name>
    <dbReference type="NCBI Taxonomy" id="861528"/>
    <lineage>
        <taxon>Bacteria</taxon>
        <taxon>Bacillati</taxon>
        <taxon>Actinomycetota</taxon>
        <taxon>Actinomycetes</taxon>
        <taxon>Kitasatosporales</taxon>
        <taxon>Streptomycetaceae</taxon>
        <taxon>Streptomyces</taxon>
    </lineage>
</organism>